<dbReference type="Gene3D" id="1.25.40.20">
    <property type="entry name" value="Ankyrin repeat-containing domain"/>
    <property type="match status" value="1"/>
</dbReference>
<dbReference type="PROSITE" id="PS50088">
    <property type="entry name" value="ANK_REPEAT"/>
    <property type="match status" value="1"/>
</dbReference>
<keyword evidence="4" id="KW-1185">Reference proteome</keyword>
<proteinExistence type="predicted"/>
<feature type="compositionally biased region" description="Polar residues" evidence="2">
    <location>
        <begin position="115"/>
        <end position="124"/>
    </location>
</feature>
<dbReference type="PROSITE" id="PS50297">
    <property type="entry name" value="ANK_REP_REGION"/>
    <property type="match status" value="1"/>
</dbReference>
<feature type="compositionally biased region" description="Acidic residues" evidence="2">
    <location>
        <begin position="82"/>
        <end position="92"/>
    </location>
</feature>
<feature type="non-terminal residue" evidence="3">
    <location>
        <position position="134"/>
    </location>
</feature>
<dbReference type="PANTHER" id="PTHR24172:SF4">
    <property type="entry name" value="ANK_REP_REGION DOMAIN-CONTAINING PROTEIN"/>
    <property type="match status" value="1"/>
</dbReference>
<keyword evidence="1" id="KW-0040">ANK repeat</keyword>
<evidence type="ECO:0000313" key="4">
    <source>
        <dbReference type="Proteomes" id="UP001445076"/>
    </source>
</evidence>
<dbReference type="PANTHER" id="PTHR24172">
    <property type="entry name" value="ANK_REP_REGION DOMAIN-CONTAINING PROTEIN"/>
    <property type="match status" value="1"/>
</dbReference>
<protein>
    <submittedName>
        <fullName evidence="3">Uncharacterized protein</fullName>
    </submittedName>
</protein>
<feature type="repeat" description="ANK" evidence="1">
    <location>
        <begin position="5"/>
        <end position="38"/>
    </location>
</feature>
<accession>A0AAW0W354</accession>
<dbReference type="Proteomes" id="UP001445076">
    <property type="component" value="Unassembled WGS sequence"/>
</dbReference>
<sequence length="134" mass="14853">QRDISGRTPLHYAATLKDESHTYHTLLNAGADHQIKDKSGYTPDDYYRNPHLLNEDDTEGAGSPGGTPGDSRGRPNTKGSEDGDSEGSEDEYPMQKRHEPKQQKPSMGLKETLRASKNSNNSNFPGMWTDDGQY</sequence>
<name>A0AAW0W354_CHEQU</name>
<comment type="caution">
    <text evidence="3">The sequence shown here is derived from an EMBL/GenBank/DDBJ whole genome shotgun (WGS) entry which is preliminary data.</text>
</comment>
<dbReference type="Pfam" id="PF00023">
    <property type="entry name" value="Ank"/>
    <property type="match status" value="1"/>
</dbReference>
<evidence type="ECO:0000313" key="3">
    <source>
        <dbReference type="EMBL" id="KAK8723878.1"/>
    </source>
</evidence>
<dbReference type="InterPro" id="IPR036770">
    <property type="entry name" value="Ankyrin_rpt-contain_sf"/>
</dbReference>
<evidence type="ECO:0000256" key="2">
    <source>
        <dbReference type="SAM" id="MobiDB-lite"/>
    </source>
</evidence>
<dbReference type="InterPro" id="IPR002110">
    <property type="entry name" value="Ankyrin_rpt"/>
</dbReference>
<dbReference type="AlphaFoldDB" id="A0AAW0W354"/>
<reference evidence="3 4" key="1">
    <citation type="journal article" date="2024" name="BMC Genomics">
        <title>Genome assembly of redclaw crayfish (Cherax quadricarinatus) provides insights into its immune adaptation and hypoxia tolerance.</title>
        <authorList>
            <person name="Liu Z."/>
            <person name="Zheng J."/>
            <person name="Li H."/>
            <person name="Fang K."/>
            <person name="Wang S."/>
            <person name="He J."/>
            <person name="Zhou D."/>
            <person name="Weng S."/>
            <person name="Chi M."/>
            <person name="Gu Z."/>
            <person name="He J."/>
            <person name="Li F."/>
            <person name="Wang M."/>
        </authorList>
    </citation>
    <scope>NUCLEOTIDE SEQUENCE [LARGE SCALE GENOMIC DNA]</scope>
    <source>
        <strain evidence="3">ZL_2023a</strain>
    </source>
</reference>
<feature type="region of interest" description="Disordered" evidence="2">
    <location>
        <begin position="29"/>
        <end position="134"/>
    </location>
</feature>
<organism evidence="3 4">
    <name type="scientific">Cherax quadricarinatus</name>
    <name type="common">Australian red claw crayfish</name>
    <dbReference type="NCBI Taxonomy" id="27406"/>
    <lineage>
        <taxon>Eukaryota</taxon>
        <taxon>Metazoa</taxon>
        <taxon>Ecdysozoa</taxon>
        <taxon>Arthropoda</taxon>
        <taxon>Crustacea</taxon>
        <taxon>Multicrustacea</taxon>
        <taxon>Malacostraca</taxon>
        <taxon>Eumalacostraca</taxon>
        <taxon>Eucarida</taxon>
        <taxon>Decapoda</taxon>
        <taxon>Pleocyemata</taxon>
        <taxon>Astacidea</taxon>
        <taxon>Parastacoidea</taxon>
        <taxon>Parastacidae</taxon>
        <taxon>Cherax</taxon>
    </lineage>
</organism>
<feature type="non-terminal residue" evidence="3">
    <location>
        <position position="1"/>
    </location>
</feature>
<feature type="compositionally biased region" description="Basic and acidic residues" evidence="2">
    <location>
        <begin position="93"/>
        <end position="102"/>
    </location>
</feature>
<gene>
    <name evidence="3" type="ORF">OTU49_011586</name>
</gene>
<dbReference type="EMBL" id="JARKIK010000088">
    <property type="protein sequence ID" value="KAK8723878.1"/>
    <property type="molecule type" value="Genomic_DNA"/>
</dbReference>
<evidence type="ECO:0000256" key="1">
    <source>
        <dbReference type="PROSITE-ProRule" id="PRU00023"/>
    </source>
</evidence>
<dbReference type="SUPFAM" id="SSF48403">
    <property type="entry name" value="Ankyrin repeat"/>
    <property type="match status" value="1"/>
</dbReference>